<dbReference type="GO" id="GO:0016791">
    <property type="term" value="F:phosphatase activity"/>
    <property type="evidence" value="ECO:0007669"/>
    <property type="project" value="InterPro"/>
</dbReference>
<evidence type="ECO:0000313" key="3">
    <source>
        <dbReference type="EMBL" id="KYR00640.1"/>
    </source>
</evidence>
<dbReference type="OMA" id="VRCRIVW"/>
<feature type="compositionally biased region" description="Polar residues" evidence="1">
    <location>
        <begin position="577"/>
        <end position="616"/>
    </location>
</feature>
<dbReference type="OrthoDB" id="19017at2759"/>
<evidence type="ECO:0000256" key="1">
    <source>
        <dbReference type="SAM" id="MobiDB-lite"/>
    </source>
</evidence>
<proteinExistence type="predicted"/>
<dbReference type="InterPro" id="IPR057555">
    <property type="entry name" value="SAC9_GBDL_1st"/>
</dbReference>
<feature type="region of interest" description="Disordered" evidence="1">
    <location>
        <begin position="1084"/>
        <end position="1105"/>
    </location>
</feature>
<dbReference type="SUPFAM" id="SSF57903">
    <property type="entry name" value="FYVE/PHD zinc finger"/>
    <property type="match status" value="1"/>
</dbReference>
<dbReference type="InterPro" id="IPR057553">
    <property type="entry name" value="SAC9_GBDL_2nd"/>
</dbReference>
<evidence type="ECO:0000313" key="4">
    <source>
        <dbReference type="Proteomes" id="UP000076078"/>
    </source>
</evidence>
<protein>
    <recommendedName>
        <fullName evidence="2">SAC domain-containing protein</fullName>
    </recommendedName>
</protein>
<dbReference type="Proteomes" id="UP000076078">
    <property type="component" value="Unassembled WGS sequence"/>
</dbReference>
<dbReference type="PANTHER" id="PTHR46817:SF1">
    <property type="entry name" value="SAC DOMAIN-CONTAINING PROTEIN"/>
    <property type="match status" value="1"/>
</dbReference>
<feature type="compositionally biased region" description="Low complexity" evidence="1">
    <location>
        <begin position="323"/>
        <end position="350"/>
    </location>
</feature>
<dbReference type="Pfam" id="PF02383">
    <property type="entry name" value="Syja_N"/>
    <property type="match status" value="1"/>
</dbReference>
<dbReference type="InterPro" id="IPR002013">
    <property type="entry name" value="SAC_dom"/>
</dbReference>
<dbReference type="PROSITE" id="PS50275">
    <property type="entry name" value="SAC"/>
    <property type="match status" value="1"/>
</dbReference>
<comment type="caution">
    <text evidence="3">The sequence shown here is derived from an EMBL/GenBank/DDBJ whole genome shotgun (WGS) entry which is preliminary data.</text>
</comment>
<sequence>MDTHLNFNSSTNTPSFGVKSNGSTTLQQQQINNSSNNNKFTIHDIYETTHGDVFILSTLSTRKDTQIIRIEGRCGMLLFEGLQGVDLFPNHRAATAYLQKKYTLKSKLRAFAILGYIITEKSSHLLVATKIRNEGDLMGIHTVNTIVEHQWIKIDLSYLNSYQSNENQQTEGSWTTTLLDESEMDSLSSKLSKESSGDMKSILKELQTFPFECTHYYCETYDLTNYFPSNQTTPFQYCSEFTWNEWLRKPFENSNLSHLCIVLLQGFISIKPIQSLNISISYIMKRSKLNPGTHLYAPGINENAGPANEYECEMIMWKNQSPSSLQSSQTSTPIINQPQQQQQQQQPQQQNGMSSSISLQNILNANGNSGNSGNSSNTGNTIEWTSHLWRRGTIPLWWRAMFKNQGSNEIELFLKDKGKENPNPFENTEIYYNNLLNRYKRFYESNKDSIPTIHLVNLLRTLESDRQENALTQLYLQSCDTAMSLLNCNLNIISFDWSNNLKSNNNLSKTVQMLWESSKYSMDSCSYSYGTVKIVNGLEEQPVLSPSHSTFSPPTLQQQTSIMSLLSSPMLLQPNSIGNPLKKSTSITQNLNDSTDKNPLSDSNGSSASGGHNQLGSPSSSSNSMVSPNNSSNSTNSDKRLVHLQYQPQREIMRYSCLDSLERVNIATFFNCFQILAMMGSKLGIGFHDLLGFGQISLEFMINTFKKLGLFSALSEFFLTSTDVCSILYTNNPAQPPPTIREFINITSVSSSLSNHLLTSQRKYQSLHSDENRNYQYLLILGVGGGTKFFPFNSSNGKEVSPYWISSPPSSCVMSLPTLLEGATLSPSILVRDIDDFCWIFPQNLNTCEVTIFLGQPSIVTELCLTISHGTNTDTYPQSMDVLLGNYYNEMHYVLQDILIPRCTTGTKLSYLLPKVPWESYNTSLNNFNNIPMDRYFNRYVKLIFYGSVTPITIGKMEIFGYNSNSFHSNSVQLIINPTYRNSLDRYQRKKEGTSPSGTMNASTLVNGQGSISDYTPILNHRESTRKEQISSESQSSRNDKIYRTLVNDQIDSILAILNQDDKDINEIDDDLQLIENIEKLNSDSSIANSPSSAYGTSPNQETSKLKKLSDIDEILLISDYNGDNSSNSNSSNNSNNNYSSNNNNNSNNNHSSIVKEDISETLIINTNNANDPPLKQYEFYLKRLLNLNKEGKIISLLEALELECKRIQLKVSPWERDNLTKSLGISNNLLNPDRFIFERDEKIESSIRKNNKYKSSICQRPQCGKPLAFLDKIRHLQCNYCYKRFCPSCVSSNQVKVLEFESQKLISVCNNCSVLIQKQESLLERITNHNRHYHIERSKQQLSFYQKVLMNSSHNQNNVNFNSNNITSIPLNFESLSKTLIPLAEYPKGAILRSIPTDILSPPIETVLLPPGVLPLNMYWYAPRDVNSVELVIILSCESLAFSISLIADSLGYHNYDLPQVEVRVSKTFTKHPDQFETLEPWIFHPNGWSTTDPNLVIQPQSCVSYILPQPIQARAISLKFTLPDLPEFLKYDDNSGPPITPFLHIGRIAVHGTFSDTLVDIPTFTFSSIPLEPAHKELYENTLYTNSLIAQKRNPIKTSLTVKSQKTIHLTLSNTNTNIKGFSLIIATDENEGVKSQIKGLSLSCITVNQKGETLSHQFITQILVPKSRLNSTLYYDLPNLPPMIQTLVFEFTSNYGGKITTFPKVLIY</sequence>
<dbReference type="InterPro" id="IPR013083">
    <property type="entry name" value="Znf_RING/FYVE/PHD"/>
</dbReference>
<evidence type="ECO:0000259" key="2">
    <source>
        <dbReference type="PROSITE" id="PS50275"/>
    </source>
</evidence>
<dbReference type="STRING" id="361077.A0A152A351"/>
<dbReference type="Pfam" id="PF24789">
    <property type="entry name" value="SAC9_GBDL_2nd"/>
    <property type="match status" value="1"/>
</dbReference>
<dbReference type="Gene3D" id="3.30.40.10">
    <property type="entry name" value="Zinc/RING finger domain, C3HC4 (zinc finger)"/>
    <property type="match status" value="1"/>
</dbReference>
<dbReference type="EMBL" id="LODT01000013">
    <property type="protein sequence ID" value="KYR00640.1"/>
    <property type="molecule type" value="Genomic_DNA"/>
</dbReference>
<feature type="compositionally biased region" description="Low complexity" evidence="1">
    <location>
        <begin position="617"/>
        <end position="636"/>
    </location>
</feature>
<gene>
    <name evidence="3" type="ORF">DLAC_02669</name>
</gene>
<dbReference type="InterPro" id="IPR011011">
    <property type="entry name" value="Znf_FYVE_PHD"/>
</dbReference>
<dbReference type="FunCoup" id="A0A152A351">
    <property type="interactions" value="19"/>
</dbReference>
<name>A0A152A351_TIELA</name>
<reference evidence="3 4" key="1">
    <citation type="submission" date="2015-12" db="EMBL/GenBank/DDBJ databases">
        <title>Dictyostelia acquired genes for synthesis and detection of signals that induce cell-type specialization by lateral gene transfer from prokaryotes.</title>
        <authorList>
            <person name="Gloeckner G."/>
            <person name="Schaap P."/>
        </authorList>
    </citation>
    <scope>NUCLEOTIDE SEQUENCE [LARGE SCALE GENOMIC DNA]</scope>
    <source>
        <strain evidence="3 4">TK</strain>
    </source>
</reference>
<feature type="region of interest" description="Disordered" evidence="1">
    <location>
        <begin position="1"/>
        <end position="26"/>
    </location>
</feature>
<dbReference type="PANTHER" id="PTHR46817">
    <property type="entry name" value="PHOSPHOINOSITIDE PHOSPHATASE SAC9-RELATED"/>
    <property type="match status" value="1"/>
</dbReference>
<dbReference type="Pfam" id="PF24790">
    <property type="entry name" value="SAC9_GBDL_1st"/>
    <property type="match status" value="1"/>
</dbReference>
<feature type="compositionally biased region" description="Low complexity" evidence="1">
    <location>
        <begin position="1125"/>
        <end position="1152"/>
    </location>
</feature>
<accession>A0A152A351</accession>
<feature type="domain" description="SAC" evidence="2">
    <location>
        <begin position="206"/>
        <end position="685"/>
    </location>
</feature>
<feature type="region of interest" description="Disordered" evidence="1">
    <location>
        <begin position="577"/>
        <end position="641"/>
    </location>
</feature>
<keyword evidence="4" id="KW-1185">Reference proteome</keyword>
<feature type="compositionally biased region" description="Low complexity" evidence="1">
    <location>
        <begin position="1084"/>
        <end position="1094"/>
    </location>
</feature>
<feature type="region of interest" description="Disordered" evidence="1">
    <location>
        <begin position="1123"/>
        <end position="1152"/>
    </location>
</feature>
<dbReference type="CDD" id="cd00065">
    <property type="entry name" value="FYVE_like_SF"/>
    <property type="match status" value="1"/>
</dbReference>
<feature type="region of interest" description="Disordered" evidence="1">
    <location>
        <begin position="323"/>
        <end position="354"/>
    </location>
</feature>
<organism evidence="3 4">
    <name type="scientific">Tieghemostelium lacteum</name>
    <name type="common">Slime mold</name>
    <name type="synonym">Dictyostelium lacteum</name>
    <dbReference type="NCBI Taxonomy" id="361077"/>
    <lineage>
        <taxon>Eukaryota</taxon>
        <taxon>Amoebozoa</taxon>
        <taxon>Evosea</taxon>
        <taxon>Eumycetozoa</taxon>
        <taxon>Dictyostelia</taxon>
        <taxon>Dictyosteliales</taxon>
        <taxon>Raperosteliaceae</taxon>
        <taxon>Tieghemostelium</taxon>
    </lineage>
</organism>
<dbReference type="InParanoid" id="A0A152A351"/>